<dbReference type="EMBL" id="CM044702">
    <property type="protein sequence ID" value="KAI5676622.1"/>
    <property type="molecule type" value="Genomic_DNA"/>
</dbReference>
<organism evidence="1 2">
    <name type="scientific">Catharanthus roseus</name>
    <name type="common">Madagascar periwinkle</name>
    <name type="synonym">Vinca rosea</name>
    <dbReference type="NCBI Taxonomy" id="4058"/>
    <lineage>
        <taxon>Eukaryota</taxon>
        <taxon>Viridiplantae</taxon>
        <taxon>Streptophyta</taxon>
        <taxon>Embryophyta</taxon>
        <taxon>Tracheophyta</taxon>
        <taxon>Spermatophyta</taxon>
        <taxon>Magnoliopsida</taxon>
        <taxon>eudicotyledons</taxon>
        <taxon>Gunneridae</taxon>
        <taxon>Pentapetalae</taxon>
        <taxon>asterids</taxon>
        <taxon>lamiids</taxon>
        <taxon>Gentianales</taxon>
        <taxon>Apocynaceae</taxon>
        <taxon>Rauvolfioideae</taxon>
        <taxon>Vinceae</taxon>
        <taxon>Catharanthinae</taxon>
        <taxon>Catharanthus</taxon>
    </lineage>
</organism>
<sequence length="126" mass="15139">MNWSDLEAKQFQGPIARAKSRKIKELDLLKEEEDAILEQSSGRNPCGHSMHNIQWAYDNFSPYARSYEHNSYDRYEGNRLGARNGFNDKSYKRVQRNEIRKEGHYVNMDGIFHKRRDDYERYYNSH</sequence>
<proteinExistence type="predicted"/>
<reference evidence="2" key="1">
    <citation type="journal article" date="2023" name="Nat. Plants">
        <title>Single-cell RNA sequencing provides a high-resolution roadmap for understanding the multicellular compartmentation of specialized metabolism.</title>
        <authorList>
            <person name="Sun S."/>
            <person name="Shen X."/>
            <person name="Li Y."/>
            <person name="Li Y."/>
            <person name="Wang S."/>
            <person name="Li R."/>
            <person name="Zhang H."/>
            <person name="Shen G."/>
            <person name="Guo B."/>
            <person name="Wei J."/>
            <person name="Xu J."/>
            <person name="St-Pierre B."/>
            <person name="Chen S."/>
            <person name="Sun C."/>
        </authorList>
    </citation>
    <scope>NUCLEOTIDE SEQUENCE [LARGE SCALE GENOMIC DNA]</scope>
</reference>
<protein>
    <submittedName>
        <fullName evidence="1">Uncharacterized protein</fullName>
    </submittedName>
</protein>
<evidence type="ECO:0000313" key="1">
    <source>
        <dbReference type="EMBL" id="KAI5676622.1"/>
    </source>
</evidence>
<comment type="caution">
    <text evidence="1">The sequence shown here is derived from an EMBL/GenBank/DDBJ whole genome shotgun (WGS) entry which is preliminary data.</text>
</comment>
<evidence type="ECO:0000313" key="2">
    <source>
        <dbReference type="Proteomes" id="UP001060085"/>
    </source>
</evidence>
<name>A0ACC0BVK6_CATRO</name>
<dbReference type="Proteomes" id="UP001060085">
    <property type="component" value="Linkage Group LG02"/>
</dbReference>
<accession>A0ACC0BVK6</accession>
<gene>
    <name evidence="1" type="ORF">M9H77_07572</name>
</gene>
<keyword evidence="2" id="KW-1185">Reference proteome</keyword>